<comment type="caution">
    <text evidence="2">The sequence shown here is derived from an EMBL/GenBank/DDBJ whole genome shotgun (WGS) entry which is preliminary data.</text>
</comment>
<protein>
    <submittedName>
        <fullName evidence="2">Uncharacterized protein</fullName>
    </submittedName>
</protein>
<evidence type="ECO:0000313" key="2">
    <source>
        <dbReference type="EMBL" id="GAA2860192.1"/>
    </source>
</evidence>
<name>A0ABP6I9S4_9ACTN</name>
<gene>
    <name evidence="2" type="ORF">GCM10010517_18800</name>
</gene>
<sequence length="69" mass="6780">MTAVATTLRPLLLTATGSIAVLGAALAIRAAPEVLAHVLPACASRTGAGCAPSPLSPTAVPDPVRTPRP</sequence>
<accession>A0ABP6I9S4</accession>
<dbReference type="Proteomes" id="UP001500831">
    <property type="component" value="Unassembled WGS sequence"/>
</dbReference>
<keyword evidence="3" id="KW-1185">Reference proteome</keyword>
<evidence type="ECO:0000313" key="3">
    <source>
        <dbReference type="Proteomes" id="UP001500831"/>
    </source>
</evidence>
<dbReference type="EMBL" id="BAAAVI010000010">
    <property type="protein sequence ID" value="GAA2860192.1"/>
    <property type="molecule type" value="Genomic_DNA"/>
</dbReference>
<feature type="region of interest" description="Disordered" evidence="1">
    <location>
        <begin position="46"/>
        <end position="69"/>
    </location>
</feature>
<proteinExistence type="predicted"/>
<evidence type="ECO:0000256" key="1">
    <source>
        <dbReference type="SAM" id="MobiDB-lite"/>
    </source>
</evidence>
<organism evidence="2 3">
    <name type="scientific">Streptosporangium fragile</name>
    <dbReference type="NCBI Taxonomy" id="46186"/>
    <lineage>
        <taxon>Bacteria</taxon>
        <taxon>Bacillati</taxon>
        <taxon>Actinomycetota</taxon>
        <taxon>Actinomycetes</taxon>
        <taxon>Streptosporangiales</taxon>
        <taxon>Streptosporangiaceae</taxon>
        <taxon>Streptosporangium</taxon>
    </lineage>
</organism>
<reference evidence="3" key="1">
    <citation type="journal article" date="2019" name="Int. J. Syst. Evol. Microbiol.">
        <title>The Global Catalogue of Microorganisms (GCM) 10K type strain sequencing project: providing services to taxonomists for standard genome sequencing and annotation.</title>
        <authorList>
            <consortium name="The Broad Institute Genomics Platform"/>
            <consortium name="The Broad Institute Genome Sequencing Center for Infectious Disease"/>
            <person name="Wu L."/>
            <person name="Ma J."/>
        </authorList>
    </citation>
    <scope>NUCLEOTIDE SEQUENCE [LARGE SCALE GENOMIC DNA]</scope>
    <source>
        <strain evidence="3">JCM 6242</strain>
    </source>
</reference>